<dbReference type="AlphaFoldDB" id="A0A9P0HK26"/>
<evidence type="ECO:0000313" key="1">
    <source>
        <dbReference type="EMBL" id="CAH1403355.1"/>
    </source>
</evidence>
<protein>
    <submittedName>
        <fullName evidence="1">Uncharacterized protein</fullName>
    </submittedName>
</protein>
<proteinExistence type="predicted"/>
<organism evidence="1 2">
    <name type="scientific">Nezara viridula</name>
    <name type="common">Southern green stink bug</name>
    <name type="synonym">Cimex viridulus</name>
    <dbReference type="NCBI Taxonomy" id="85310"/>
    <lineage>
        <taxon>Eukaryota</taxon>
        <taxon>Metazoa</taxon>
        <taxon>Ecdysozoa</taxon>
        <taxon>Arthropoda</taxon>
        <taxon>Hexapoda</taxon>
        <taxon>Insecta</taxon>
        <taxon>Pterygota</taxon>
        <taxon>Neoptera</taxon>
        <taxon>Paraneoptera</taxon>
        <taxon>Hemiptera</taxon>
        <taxon>Heteroptera</taxon>
        <taxon>Panheteroptera</taxon>
        <taxon>Pentatomomorpha</taxon>
        <taxon>Pentatomoidea</taxon>
        <taxon>Pentatomidae</taxon>
        <taxon>Pentatominae</taxon>
        <taxon>Nezara</taxon>
    </lineage>
</organism>
<sequence>MGSDVTSYAGTAYVPRGYVLKENSIKNCGKLEARQGTCNLLPYRSDARCVSGVPSPAGYLSLERTHVRSVKNRSLSKPNLQASVKSLEDVEHAEQFNIAAKPTASYFAFSRQRMYTALAWNSRLPRERISHVTKAEREKRNLMSCLIVPLSSLVDFTHHP</sequence>
<dbReference type="EMBL" id="OV725081">
    <property type="protein sequence ID" value="CAH1403355.1"/>
    <property type="molecule type" value="Genomic_DNA"/>
</dbReference>
<evidence type="ECO:0000313" key="2">
    <source>
        <dbReference type="Proteomes" id="UP001152798"/>
    </source>
</evidence>
<accession>A0A9P0HK26</accession>
<reference evidence="1" key="1">
    <citation type="submission" date="2022-01" db="EMBL/GenBank/DDBJ databases">
        <authorList>
            <person name="King R."/>
        </authorList>
    </citation>
    <scope>NUCLEOTIDE SEQUENCE</scope>
</reference>
<dbReference type="Proteomes" id="UP001152798">
    <property type="component" value="Chromosome 5"/>
</dbReference>
<name>A0A9P0HK26_NEZVI</name>
<keyword evidence="2" id="KW-1185">Reference proteome</keyword>
<gene>
    <name evidence="1" type="ORF">NEZAVI_LOCUS11970</name>
</gene>